<dbReference type="EMBL" id="JAHRHJ020002613">
    <property type="protein sequence ID" value="KAH9292671.1"/>
    <property type="molecule type" value="Genomic_DNA"/>
</dbReference>
<feature type="region of interest" description="Disordered" evidence="1">
    <location>
        <begin position="31"/>
        <end position="76"/>
    </location>
</feature>
<dbReference type="Proteomes" id="UP000824469">
    <property type="component" value="Unassembled WGS sequence"/>
</dbReference>
<feature type="compositionally biased region" description="Low complexity" evidence="1">
    <location>
        <begin position="61"/>
        <end position="72"/>
    </location>
</feature>
<evidence type="ECO:0000313" key="2">
    <source>
        <dbReference type="EMBL" id="KAH9292671.1"/>
    </source>
</evidence>
<protein>
    <submittedName>
        <fullName evidence="2">Uncharacterized protein</fullName>
    </submittedName>
</protein>
<sequence>SMGGTTIPISYSIAIRAESCLIQAGKLAPRPPMPLFPSLESPSTSQVPNLAFIPTPRNQNSSESSTSSSSASNELQEVMKQLQNLCNELVTLKRQQAQ</sequence>
<gene>
    <name evidence="2" type="ORF">KI387_042143</name>
</gene>
<name>A0AA38C185_TAXCH</name>
<feature type="non-terminal residue" evidence="2">
    <location>
        <position position="98"/>
    </location>
</feature>
<feature type="non-terminal residue" evidence="2">
    <location>
        <position position="1"/>
    </location>
</feature>
<dbReference type="AlphaFoldDB" id="A0AA38C185"/>
<keyword evidence="3" id="KW-1185">Reference proteome</keyword>
<evidence type="ECO:0000313" key="3">
    <source>
        <dbReference type="Proteomes" id="UP000824469"/>
    </source>
</evidence>
<organism evidence="2 3">
    <name type="scientific">Taxus chinensis</name>
    <name type="common">Chinese yew</name>
    <name type="synonym">Taxus wallichiana var. chinensis</name>
    <dbReference type="NCBI Taxonomy" id="29808"/>
    <lineage>
        <taxon>Eukaryota</taxon>
        <taxon>Viridiplantae</taxon>
        <taxon>Streptophyta</taxon>
        <taxon>Embryophyta</taxon>
        <taxon>Tracheophyta</taxon>
        <taxon>Spermatophyta</taxon>
        <taxon>Pinopsida</taxon>
        <taxon>Pinidae</taxon>
        <taxon>Conifers II</taxon>
        <taxon>Cupressales</taxon>
        <taxon>Taxaceae</taxon>
        <taxon>Taxus</taxon>
    </lineage>
</organism>
<comment type="caution">
    <text evidence="2">The sequence shown here is derived from an EMBL/GenBank/DDBJ whole genome shotgun (WGS) entry which is preliminary data.</text>
</comment>
<accession>A0AA38C185</accession>
<proteinExistence type="predicted"/>
<evidence type="ECO:0000256" key="1">
    <source>
        <dbReference type="SAM" id="MobiDB-lite"/>
    </source>
</evidence>
<reference evidence="2 3" key="1">
    <citation type="journal article" date="2021" name="Nat. Plants">
        <title>The Taxus genome provides insights into paclitaxel biosynthesis.</title>
        <authorList>
            <person name="Xiong X."/>
            <person name="Gou J."/>
            <person name="Liao Q."/>
            <person name="Li Y."/>
            <person name="Zhou Q."/>
            <person name="Bi G."/>
            <person name="Li C."/>
            <person name="Du R."/>
            <person name="Wang X."/>
            <person name="Sun T."/>
            <person name="Guo L."/>
            <person name="Liang H."/>
            <person name="Lu P."/>
            <person name="Wu Y."/>
            <person name="Zhang Z."/>
            <person name="Ro D.K."/>
            <person name="Shang Y."/>
            <person name="Huang S."/>
            <person name="Yan J."/>
        </authorList>
    </citation>
    <scope>NUCLEOTIDE SEQUENCE [LARGE SCALE GENOMIC DNA]</scope>
    <source>
        <strain evidence="2">Ta-2019</strain>
    </source>
</reference>